<gene>
    <name evidence="1" type="ordered locus">PSMK_06390</name>
</gene>
<evidence type="ECO:0000313" key="2">
    <source>
        <dbReference type="Proteomes" id="UP000007881"/>
    </source>
</evidence>
<dbReference type="RefSeq" id="WP_014436018.1">
    <property type="nucleotide sequence ID" value="NC_017080.1"/>
</dbReference>
<evidence type="ECO:0000313" key="1">
    <source>
        <dbReference type="EMBL" id="BAM02798.1"/>
    </source>
</evidence>
<dbReference type="Gene3D" id="3.90.550.10">
    <property type="entry name" value="Spore Coat Polysaccharide Biosynthesis Protein SpsA, Chain A"/>
    <property type="match status" value="1"/>
</dbReference>
<accession>I0IC10</accession>
<organism evidence="1 2">
    <name type="scientific">Phycisphaera mikurensis (strain NBRC 102666 / KCTC 22515 / FYK2301M01)</name>
    <dbReference type="NCBI Taxonomy" id="1142394"/>
    <lineage>
        <taxon>Bacteria</taxon>
        <taxon>Pseudomonadati</taxon>
        <taxon>Planctomycetota</taxon>
        <taxon>Phycisphaerae</taxon>
        <taxon>Phycisphaerales</taxon>
        <taxon>Phycisphaeraceae</taxon>
        <taxon>Phycisphaera</taxon>
    </lineage>
</organism>
<dbReference type="HOGENOM" id="CLU_939592_0_0_0"/>
<proteinExistence type="predicted"/>
<dbReference type="AlphaFoldDB" id="I0IC10"/>
<dbReference type="Proteomes" id="UP000007881">
    <property type="component" value="Chromosome"/>
</dbReference>
<sequence>MKFIYTLVDEAAGRYSDQTAASVAFLRHLHPAATIDLWADPPTERALRDADHPLAAAVDALHAVDTGMASAPLRSRWLRTSLARLVDGPFLTLDGDTLCVQPLGEIFETAEPFAAASDCRAADPALAVNRKARAMSDAMGWPPAPRYFNGGVLYFDGSRRAAELGAAWHRHWLAFAVERGVAHLDQPALNHAIQETGVPVRVLPRPFNAMFHERPAHLRDARLWHLFTSVHPDAAEAETVFGEAARLARAGKLDAAAIQRVIDRRWPWTTDRSFRRRWAAGDRLAAFRTLLPVRGR</sequence>
<dbReference type="SUPFAM" id="SSF53448">
    <property type="entry name" value="Nucleotide-diphospho-sugar transferases"/>
    <property type="match status" value="1"/>
</dbReference>
<name>I0IC10_PHYMF</name>
<dbReference type="eggNOG" id="COG1442">
    <property type="taxonomic scope" value="Bacteria"/>
</dbReference>
<dbReference type="InterPro" id="IPR029044">
    <property type="entry name" value="Nucleotide-diphossugar_trans"/>
</dbReference>
<dbReference type="EMBL" id="AP012338">
    <property type="protein sequence ID" value="BAM02798.1"/>
    <property type="molecule type" value="Genomic_DNA"/>
</dbReference>
<protein>
    <recommendedName>
        <fullName evidence="3">Nucleotide-diphospho-sugar transferase domain-containing protein</fullName>
    </recommendedName>
</protein>
<dbReference type="STRING" id="1142394.PSMK_06390"/>
<dbReference type="OrthoDB" id="9802422at2"/>
<evidence type="ECO:0008006" key="3">
    <source>
        <dbReference type="Google" id="ProtNLM"/>
    </source>
</evidence>
<keyword evidence="2" id="KW-1185">Reference proteome</keyword>
<dbReference type="KEGG" id="phm:PSMK_06390"/>
<reference evidence="1 2" key="1">
    <citation type="submission" date="2012-02" db="EMBL/GenBank/DDBJ databases">
        <title>Complete genome sequence of Phycisphaera mikurensis NBRC 102666.</title>
        <authorList>
            <person name="Ankai A."/>
            <person name="Hosoyama A."/>
            <person name="Terui Y."/>
            <person name="Sekine M."/>
            <person name="Fukai R."/>
            <person name="Kato Y."/>
            <person name="Nakamura S."/>
            <person name="Yamada-Narita S."/>
            <person name="Kawakoshi A."/>
            <person name="Fukunaga Y."/>
            <person name="Yamazaki S."/>
            <person name="Fujita N."/>
        </authorList>
    </citation>
    <scope>NUCLEOTIDE SEQUENCE [LARGE SCALE GENOMIC DNA]</scope>
    <source>
        <strain evidence="2">NBRC 102666 / KCTC 22515 / FYK2301M01</strain>
    </source>
</reference>